<dbReference type="InterPro" id="IPR029460">
    <property type="entry name" value="DNAPol_HHH"/>
</dbReference>
<dbReference type="Proteomes" id="UP001297422">
    <property type="component" value="Unassembled WGS sequence"/>
</dbReference>
<feature type="non-terminal residue" evidence="2">
    <location>
        <position position="1"/>
    </location>
</feature>
<dbReference type="EMBL" id="JAJBNC010000466">
    <property type="protein sequence ID" value="MCB5496168.1"/>
    <property type="molecule type" value="Genomic_DNA"/>
</dbReference>
<organism evidence="2 3">
    <name type="scientific">Mediterraneibacter gnavus</name>
    <name type="common">Ruminococcus gnavus</name>
    <dbReference type="NCBI Taxonomy" id="33038"/>
    <lineage>
        <taxon>Bacteria</taxon>
        <taxon>Bacillati</taxon>
        <taxon>Bacillota</taxon>
        <taxon>Clostridia</taxon>
        <taxon>Lachnospirales</taxon>
        <taxon>Lachnospiraceae</taxon>
        <taxon>Mediterraneibacter</taxon>
    </lineage>
</organism>
<dbReference type="RefSeq" id="WP_226973639.1">
    <property type="nucleotide sequence ID" value="NZ_JAJBNC010000466.1"/>
</dbReference>
<reference evidence="2" key="1">
    <citation type="submission" date="2021-10" db="EMBL/GenBank/DDBJ databases">
        <title>Collection of gut derived symbiotic bacterial strains cultured from healthy donors.</title>
        <authorList>
            <person name="Lin H."/>
            <person name="Littmann E."/>
            <person name="Claire K."/>
            <person name="Pamer E."/>
        </authorList>
    </citation>
    <scope>NUCLEOTIDE SEQUENCE</scope>
    <source>
        <strain evidence="2">MSK.23.4</strain>
    </source>
</reference>
<gene>
    <name evidence="2" type="ORF">LIQ10_21030</name>
</gene>
<evidence type="ECO:0000313" key="2">
    <source>
        <dbReference type="EMBL" id="MCB5496168.1"/>
    </source>
</evidence>
<dbReference type="Pfam" id="PF14579">
    <property type="entry name" value="HHH_6"/>
    <property type="match status" value="1"/>
</dbReference>
<evidence type="ECO:0000313" key="3">
    <source>
        <dbReference type="Proteomes" id="UP001297422"/>
    </source>
</evidence>
<sequence>GKLMPPLSSIEGMGDKAADAVEMAAADGPYLSKDDFRQRTKVSKTVIDFMADLGMFGDLPATNQLSLFAFS</sequence>
<dbReference type="Gene3D" id="1.10.150.870">
    <property type="match status" value="1"/>
</dbReference>
<protein>
    <recommendedName>
        <fullName evidence="1">DNA polymerase helix-hairpin-helix motif domain-containing protein</fullName>
    </recommendedName>
</protein>
<accession>A0AAJ1B2X6</accession>
<dbReference type="AlphaFoldDB" id="A0AAJ1B2X6"/>
<feature type="domain" description="DNA polymerase helix-hairpin-helix motif" evidence="1">
    <location>
        <begin position="2"/>
        <end position="60"/>
    </location>
</feature>
<evidence type="ECO:0000259" key="1">
    <source>
        <dbReference type="Pfam" id="PF14579"/>
    </source>
</evidence>
<comment type="caution">
    <text evidence="2">The sequence shown here is derived from an EMBL/GenBank/DDBJ whole genome shotgun (WGS) entry which is preliminary data.</text>
</comment>
<name>A0AAJ1B2X6_MEDGN</name>
<proteinExistence type="predicted"/>